<dbReference type="EMBL" id="JACHGB010000001">
    <property type="protein sequence ID" value="MBB5270451.1"/>
    <property type="molecule type" value="Genomic_DNA"/>
</dbReference>
<keyword evidence="2" id="KW-1185">Reference proteome</keyword>
<dbReference type="Pfam" id="PF07311">
    <property type="entry name" value="Dodecin"/>
    <property type="match status" value="1"/>
</dbReference>
<protein>
    <recommendedName>
        <fullName evidence="3">Dodecin domain-containing protein</fullName>
    </recommendedName>
</protein>
<gene>
    <name evidence="1" type="ORF">HNQ70_000435</name>
</gene>
<evidence type="ECO:0008006" key="3">
    <source>
        <dbReference type="Google" id="ProtNLM"/>
    </source>
</evidence>
<reference evidence="1 2" key="1">
    <citation type="submission" date="2020-08" db="EMBL/GenBank/DDBJ databases">
        <title>Genomic Encyclopedia of Type Strains, Phase IV (KMG-IV): sequencing the most valuable type-strain genomes for metagenomic binning, comparative biology and taxonomic classification.</title>
        <authorList>
            <person name="Goeker M."/>
        </authorList>
    </citation>
    <scope>NUCLEOTIDE SEQUENCE [LARGE SCALE GENOMIC DNA]</scope>
    <source>
        <strain evidence="1 2">DSM 29781</strain>
    </source>
</reference>
<dbReference type="PANTHER" id="PTHR39324:SF1">
    <property type="entry name" value="CALCIUM DODECIN"/>
    <property type="match status" value="1"/>
</dbReference>
<organism evidence="1 2">
    <name type="scientific">Quisquiliibacterium transsilvanicum</name>
    <dbReference type="NCBI Taxonomy" id="1549638"/>
    <lineage>
        <taxon>Bacteria</taxon>
        <taxon>Pseudomonadati</taxon>
        <taxon>Pseudomonadota</taxon>
        <taxon>Betaproteobacteria</taxon>
        <taxon>Burkholderiales</taxon>
        <taxon>Burkholderiaceae</taxon>
        <taxon>Quisquiliibacterium</taxon>
    </lineage>
</organism>
<dbReference type="SUPFAM" id="SSF89807">
    <property type="entry name" value="Dodecin-like"/>
    <property type="match status" value="1"/>
</dbReference>
<comment type="caution">
    <text evidence="1">The sequence shown here is derived from an EMBL/GenBank/DDBJ whole genome shotgun (WGS) entry which is preliminary data.</text>
</comment>
<evidence type="ECO:0000313" key="2">
    <source>
        <dbReference type="Proteomes" id="UP000532440"/>
    </source>
</evidence>
<dbReference type="InterPro" id="IPR025543">
    <property type="entry name" value="Dodecin-like"/>
</dbReference>
<evidence type="ECO:0000313" key="1">
    <source>
        <dbReference type="EMBL" id="MBB5270451.1"/>
    </source>
</evidence>
<proteinExistence type="predicted"/>
<dbReference type="Proteomes" id="UP000532440">
    <property type="component" value="Unassembled WGS sequence"/>
</dbReference>
<accession>A0A7W8HEF4</accession>
<dbReference type="AlphaFoldDB" id="A0A7W8HEF4"/>
<dbReference type="InterPro" id="IPR009923">
    <property type="entry name" value="Dodecin"/>
</dbReference>
<sequence>MKGKVMTVARITEISSVSSVSFQDAIVQGVERANKTLKNVKGAWVKDQEVTIDNGKVTGYKVVLKVTFILSD</sequence>
<dbReference type="RefSeq" id="WP_221302594.1">
    <property type="nucleotide sequence ID" value="NZ_BAABEW010000004.1"/>
</dbReference>
<dbReference type="PANTHER" id="PTHR39324">
    <property type="entry name" value="CALCIUM DODECIN"/>
    <property type="match status" value="1"/>
</dbReference>
<dbReference type="Gene3D" id="3.30.1660.10">
    <property type="entry name" value="Flavin-binding protein dodecin"/>
    <property type="match status" value="1"/>
</dbReference>
<name>A0A7W8HEF4_9BURK</name>
<dbReference type="InterPro" id="IPR036694">
    <property type="entry name" value="Dodecin-like_sf"/>
</dbReference>